<evidence type="ECO:0000313" key="3">
    <source>
        <dbReference type="EMBL" id="PCR99224.1"/>
    </source>
</evidence>
<evidence type="ECO:0000256" key="2">
    <source>
        <dbReference type="SAM" id="SignalP"/>
    </source>
</evidence>
<feature type="signal peptide" evidence="2">
    <location>
        <begin position="1"/>
        <end position="21"/>
    </location>
</feature>
<dbReference type="OrthoDB" id="353914at2"/>
<dbReference type="AlphaFoldDB" id="A0A2A5RJD6"/>
<sequence length="551" mass="61562">MKKSKIILSGLIIAGATLTLAACGSSNSSSKSATSNVKLPSLDGRYKPSDSTPAWKLDTKKNKTLTWYVNADWWNKSFGKDVVTKQIKKDLNIDIKFVTGDNTKLNTMFASGKLPDIISTWDMTTQVSKTANKWALPLNQLATTYDPYWNKVASEDTMNWFKLSDGNTYGYPDYSNTEADYKSGAIKPQEAVVIREDVYKALGEPKMDTPEDFVKVMKQIKEKYPNLTALGFGAMTNPDANALDSTVQNLLGVPYYKDGKIYDRDMDKDYLTWLKALRQVHQDGGISDDSFTATDDKYKQNIQTGKYAAIILGSAINYGNPLQTWDSAHKDSAYVAVDAITSTEGRKPVLNQSGISGWMINYITKDSKDPATAMQVFTYLQSKYGNMVANYGVEGETYNMKNGQAILTEATRKAQQTDPGKFATDYRLGEFIQFGHDKYKALSPDAYQDSVKTVFDWGKNYLTPEFPTENTTPDVNTPEARNLTTLQTQWLNTLVSAVRAPSDQKFDELISTYKTFRKNNGYEGVVKVQNEKVQDNLKKLGMDKNASTPTK</sequence>
<accession>A0A2A5RJD6</accession>
<dbReference type="PANTHER" id="PTHR43649">
    <property type="entry name" value="ARABINOSE-BINDING PROTEIN-RELATED"/>
    <property type="match status" value="1"/>
</dbReference>
<evidence type="ECO:0000256" key="1">
    <source>
        <dbReference type="ARBA" id="ARBA00022729"/>
    </source>
</evidence>
<proteinExistence type="predicted"/>
<feature type="chain" id="PRO_5038553237" description="Sugar ABC transporter substrate-binding protein" evidence="2">
    <location>
        <begin position="22"/>
        <end position="551"/>
    </location>
</feature>
<protein>
    <recommendedName>
        <fullName evidence="5">Sugar ABC transporter substrate-binding protein</fullName>
    </recommendedName>
</protein>
<reference evidence="3 4" key="1">
    <citation type="submission" date="2014-12" db="EMBL/GenBank/DDBJ databases">
        <title>Draft genome sequences of 10 type strains of Lactococcus.</title>
        <authorList>
            <person name="Sun Z."/>
            <person name="Zhong Z."/>
            <person name="Liu W."/>
            <person name="Zhang W."/>
            <person name="Zhang H."/>
        </authorList>
    </citation>
    <scope>NUCLEOTIDE SEQUENCE [LARGE SCALE GENOMIC DNA]</scope>
    <source>
        <strain evidence="3 4">JCM 16395</strain>
    </source>
</reference>
<dbReference type="RefSeq" id="WP_096818811.1">
    <property type="nucleotide sequence ID" value="NZ_JXJU01000010.1"/>
</dbReference>
<dbReference type="Proteomes" id="UP000218181">
    <property type="component" value="Unassembled WGS sequence"/>
</dbReference>
<dbReference type="STRING" id="1291764.GCA_001311235_02740"/>
<dbReference type="InterPro" id="IPR050490">
    <property type="entry name" value="Bact_solute-bd_prot1"/>
</dbReference>
<name>A0A2A5RJD6_9LACT</name>
<keyword evidence="4" id="KW-1185">Reference proteome</keyword>
<organism evidence="3 4">
    <name type="scientific">Lactococcus fujiensis JCM 16395</name>
    <dbReference type="NCBI Taxonomy" id="1291764"/>
    <lineage>
        <taxon>Bacteria</taxon>
        <taxon>Bacillati</taxon>
        <taxon>Bacillota</taxon>
        <taxon>Bacilli</taxon>
        <taxon>Lactobacillales</taxon>
        <taxon>Streptococcaceae</taxon>
        <taxon>Lactococcus</taxon>
    </lineage>
</organism>
<gene>
    <name evidence="3" type="ORF">RT41_GL000415</name>
</gene>
<dbReference type="EMBL" id="JXJU01000010">
    <property type="protein sequence ID" value="PCR99224.1"/>
    <property type="molecule type" value="Genomic_DNA"/>
</dbReference>
<evidence type="ECO:0000313" key="4">
    <source>
        <dbReference type="Proteomes" id="UP000218181"/>
    </source>
</evidence>
<dbReference type="PROSITE" id="PS51257">
    <property type="entry name" value="PROKAR_LIPOPROTEIN"/>
    <property type="match status" value="1"/>
</dbReference>
<dbReference type="Gene3D" id="3.40.190.10">
    <property type="entry name" value="Periplasmic binding protein-like II"/>
    <property type="match status" value="2"/>
</dbReference>
<dbReference type="PANTHER" id="PTHR43649:SF33">
    <property type="entry name" value="POLYGALACTURONAN_RHAMNOGALACTURONAN-BINDING PROTEIN YTCQ"/>
    <property type="match status" value="1"/>
</dbReference>
<evidence type="ECO:0008006" key="5">
    <source>
        <dbReference type="Google" id="ProtNLM"/>
    </source>
</evidence>
<keyword evidence="1 2" id="KW-0732">Signal</keyword>
<comment type="caution">
    <text evidence="3">The sequence shown here is derived from an EMBL/GenBank/DDBJ whole genome shotgun (WGS) entry which is preliminary data.</text>
</comment>
<dbReference type="SUPFAM" id="SSF53850">
    <property type="entry name" value="Periplasmic binding protein-like II"/>
    <property type="match status" value="1"/>
</dbReference>